<organism evidence="1 2">
    <name type="scientific">Bonamia ostreae</name>
    <dbReference type="NCBI Taxonomy" id="126728"/>
    <lineage>
        <taxon>Eukaryota</taxon>
        <taxon>Sar</taxon>
        <taxon>Rhizaria</taxon>
        <taxon>Endomyxa</taxon>
        <taxon>Ascetosporea</taxon>
        <taxon>Haplosporida</taxon>
        <taxon>Bonamia</taxon>
    </lineage>
</organism>
<keyword evidence="2" id="KW-1185">Reference proteome</keyword>
<gene>
    <name evidence="1" type="ORF">MHBO_003594</name>
</gene>
<sequence length="108" mass="12793">MSSPDSKDLSNLLRLDPMWLDEDLWKKYSDFYMKVKQKYAEKTDSIIKEKKLTCAKCDGVLKIDEIYFCPSHLRNHYEDIMCLGCKNEQLKRSQKKVLAKEMECVECD</sequence>
<dbReference type="EMBL" id="JBDODL010002185">
    <property type="protein sequence ID" value="MES1922076.1"/>
    <property type="molecule type" value="Genomic_DNA"/>
</dbReference>
<evidence type="ECO:0000313" key="1">
    <source>
        <dbReference type="EMBL" id="MES1922076.1"/>
    </source>
</evidence>
<protein>
    <submittedName>
        <fullName evidence="1">Uncharacterized protein</fullName>
    </submittedName>
</protein>
<name>A0ABV2ARJ5_9EUKA</name>
<accession>A0ABV2ARJ5</accession>
<proteinExistence type="predicted"/>
<dbReference type="Proteomes" id="UP001439008">
    <property type="component" value="Unassembled WGS sequence"/>
</dbReference>
<comment type="caution">
    <text evidence="1">The sequence shown here is derived from an EMBL/GenBank/DDBJ whole genome shotgun (WGS) entry which is preliminary data.</text>
</comment>
<reference evidence="1 2" key="1">
    <citation type="journal article" date="2024" name="BMC Biol.">
        <title>Comparative genomics of Ascetosporea gives new insight into the evolutionary basis for animal parasitism in Rhizaria.</title>
        <authorList>
            <person name="Hiltunen Thoren M."/>
            <person name="Onut-Brannstrom I."/>
            <person name="Alfjorden A."/>
            <person name="Peckova H."/>
            <person name="Swords F."/>
            <person name="Hooper C."/>
            <person name="Holzer A.S."/>
            <person name="Bass D."/>
            <person name="Burki F."/>
        </authorList>
    </citation>
    <scope>NUCLEOTIDE SEQUENCE [LARGE SCALE GENOMIC DNA]</scope>
    <source>
        <strain evidence="1">20-A016</strain>
    </source>
</reference>
<evidence type="ECO:0000313" key="2">
    <source>
        <dbReference type="Proteomes" id="UP001439008"/>
    </source>
</evidence>